<dbReference type="Proteomes" id="UP000009309">
    <property type="component" value="Unassembled WGS sequence"/>
</dbReference>
<evidence type="ECO:0000313" key="2">
    <source>
        <dbReference type="EMBL" id="CCH57059.1"/>
    </source>
</evidence>
<dbReference type="AlphaFoldDB" id="I2GT30"/>
<keyword evidence="3" id="KW-1185">Reference proteome</keyword>
<evidence type="ECO:0008006" key="4">
    <source>
        <dbReference type="Google" id="ProtNLM"/>
    </source>
</evidence>
<keyword evidence="1" id="KW-0472">Membrane</keyword>
<sequence length="69" mass="7711">MLLIAFVLAAPLAWWVMTQWLHSFVYRIELSAGSFALAMLITFIVAFLTVGFCSVKAAMTNPEKTLQTE</sequence>
<dbReference type="eggNOG" id="COG0577">
    <property type="taxonomic scope" value="Bacteria"/>
</dbReference>
<organism evidence="2 3">
    <name type="scientific">Fibrisoma limi BUZ 3</name>
    <dbReference type="NCBI Taxonomy" id="1185876"/>
    <lineage>
        <taxon>Bacteria</taxon>
        <taxon>Pseudomonadati</taxon>
        <taxon>Bacteroidota</taxon>
        <taxon>Cytophagia</taxon>
        <taxon>Cytophagales</taxon>
        <taxon>Spirosomataceae</taxon>
        <taxon>Fibrisoma</taxon>
    </lineage>
</organism>
<comment type="caution">
    <text evidence="2">The sequence shown here is derived from an EMBL/GenBank/DDBJ whole genome shotgun (WGS) entry which is preliminary data.</text>
</comment>
<accession>I2GT30</accession>
<dbReference type="STRING" id="1185876.BN8_06458"/>
<keyword evidence="1" id="KW-0812">Transmembrane</keyword>
<reference evidence="2 3" key="1">
    <citation type="journal article" date="2012" name="J. Bacteriol.">
        <title>Genome Sequence of the Filamentous Bacterium Fibrisoma limi BUZ 3T.</title>
        <authorList>
            <person name="Filippini M."/>
            <person name="Qi W."/>
            <person name="Jaenicke S."/>
            <person name="Goesmann A."/>
            <person name="Smits T.H."/>
            <person name="Bagheri H.C."/>
        </authorList>
    </citation>
    <scope>NUCLEOTIDE SEQUENCE [LARGE SCALE GENOMIC DNA]</scope>
    <source>
        <strain evidence="3">BUZ 3T</strain>
    </source>
</reference>
<name>I2GT30_9BACT</name>
<gene>
    <name evidence="2" type="ORF">BN8_06458</name>
</gene>
<dbReference type="RefSeq" id="WP_009285620.1">
    <property type="nucleotide sequence ID" value="NZ_CAIT01000010.1"/>
</dbReference>
<protein>
    <recommendedName>
        <fullName evidence="4">ABC3 transporter permease protein domain-containing protein</fullName>
    </recommendedName>
</protein>
<keyword evidence="1" id="KW-1133">Transmembrane helix</keyword>
<evidence type="ECO:0000313" key="3">
    <source>
        <dbReference type="Proteomes" id="UP000009309"/>
    </source>
</evidence>
<feature type="transmembrane region" description="Helical" evidence="1">
    <location>
        <begin position="34"/>
        <end position="55"/>
    </location>
</feature>
<evidence type="ECO:0000256" key="1">
    <source>
        <dbReference type="SAM" id="Phobius"/>
    </source>
</evidence>
<dbReference type="OrthoDB" id="1451596at2"/>
<proteinExistence type="predicted"/>
<dbReference type="EMBL" id="CAIT01000010">
    <property type="protein sequence ID" value="CCH57059.1"/>
    <property type="molecule type" value="Genomic_DNA"/>
</dbReference>